<dbReference type="InterPro" id="IPR050288">
    <property type="entry name" value="Cellulose_deg_GH3"/>
</dbReference>
<evidence type="ECO:0000256" key="4">
    <source>
        <dbReference type="ARBA" id="ARBA00012744"/>
    </source>
</evidence>
<dbReference type="EMBL" id="AWGH01000013">
    <property type="protein sequence ID" value="ODN95322.1"/>
    <property type="molecule type" value="Genomic_DNA"/>
</dbReference>
<feature type="chain" id="PRO_5009130097" description="beta-glucosidase" evidence="10">
    <location>
        <begin position="21"/>
        <end position="278"/>
    </location>
</feature>
<dbReference type="InterPro" id="IPR017853">
    <property type="entry name" value="GH"/>
</dbReference>
<comment type="catalytic activity">
    <reaction evidence="1">
        <text>Hydrolysis of terminal, non-reducing beta-D-glucosyl residues with release of beta-D-glucose.</text>
        <dbReference type="EC" id="3.2.1.21"/>
    </reaction>
</comment>
<accession>A0A1E3J3A0</accession>
<dbReference type="PANTHER" id="PTHR42715">
    <property type="entry name" value="BETA-GLUCOSIDASE"/>
    <property type="match status" value="1"/>
</dbReference>
<evidence type="ECO:0000256" key="7">
    <source>
        <dbReference type="ARBA" id="ARBA00023277"/>
    </source>
</evidence>
<keyword evidence="7" id="KW-0119">Carbohydrate metabolism</keyword>
<dbReference type="PANTHER" id="PTHR42715:SF2">
    <property type="entry name" value="BETA-GLUCOSIDASE F-RELATED"/>
    <property type="match status" value="1"/>
</dbReference>
<name>A0A1E3J3A0_9TREE</name>
<evidence type="ECO:0000256" key="6">
    <source>
        <dbReference type="ARBA" id="ARBA00023001"/>
    </source>
</evidence>
<keyword evidence="10" id="KW-0732">Signal</keyword>
<keyword evidence="13" id="KW-1185">Reference proteome</keyword>
<evidence type="ECO:0000256" key="1">
    <source>
        <dbReference type="ARBA" id="ARBA00000448"/>
    </source>
</evidence>
<evidence type="ECO:0000256" key="3">
    <source>
        <dbReference type="ARBA" id="ARBA00005336"/>
    </source>
</evidence>
<dbReference type="InterPro" id="IPR001764">
    <property type="entry name" value="Glyco_hydro_3_N"/>
</dbReference>
<evidence type="ECO:0000256" key="8">
    <source>
        <dbReference type="ARBA" id="ARBA00023295"/>
    </source>
</evidence>
<evidence type="ECO:0000256" key="2">
    <source>
        <dbReference type="ARBA" id="ARBA00004987"/>
    </source>
</evidence>
<feature type="signal peptide" evidence="10">
    <location>
        <begin position="1"/>
        <end position="20"/>
    </location>
</feature>
<evidence type="ECO:0000256" key="5">
    <source>
        <dbReference type="ARBA" id="ARBA00022801"/>
    </source>
</evidence>
<comment type="similarity">
    <text evidence="3">Belongs to the glycosyl hydrolase 3 family.</text>
</comment>
<dbReference type="OrthoDB" id="416222at2759"/>
<evidence type="ECO:0000313" key="13">
    <source>
        <dbReference type="Proteomes" id="UP000094819"/>
    </source>
</evidence>
<dbReference type="PRINTS" id="PR00133">
    <property type="entry name" value="GLHYDRLASE3"/>
</dbReference>
<comment type="pathway">
    <text evidence="2">Glycan metabolism; cellulose degradation.</text>
</comment>
<dbReference type="AlphaFoldDB" id="A0A1E3J3A0"/>
<dbReference type="RefSeq" id="XP_019031302.1">
    <property type="nucleotide sequence ID" value="XM_019176827.1"/>
</dbReference>
<keyword evidence="6" id="KW-0136">Cellulose degradation</keyword>
<evidence type="ECO:0000256" key="10">
    <source>
        <dbReference type="SAM" id="SignalP"/>
    </source>
</evidence>
<organism evidence="12 13">
    <name type="scientific">Cryptococcus wingfieldii CBS 7118</name>
    <dbReference type="NCBI Taxonomy" id="1295528"/>
    <lineage>
        <taxon>Eukaryota</taxon>
        <taxon>Fungi</taxon>
        <taxon>Dikarya</taxon>
        <taxon>Basidiomycota</taxon>
        <taxon>Agaricomycotina</taxon>
        <taxon>Tremellomycetes</taxon>
        <taxon>Tremellales</taxon>
        <taxon>Cryptococcaceae</taxon>
        <taxon>Cryptococcus</taxon>
    </lineage>
</organism>
<dbReference type="GeneID" id="30193931"/>
<feature type="domain" description="Glycoside hydrolase family 3 N-terminal" evidence="11">
    <location>
        <begin position="128"/>
        <end position="272"/>
    </location>
</feature>
<evidence type="ECO:0000256" key="9">
    <source>
        <dbReference type="ARBA" id="ARBA00023326"/>
    </source>
</evidence>
<comment type="caution">
    <text evidence="12">The sequence shown here is derived from an EMBL/GenBank/DDBJ whole genome shotgun (WGS) entry which is preliminary data.</text>
</comment>
<keyword evidence="8" id="KW-0326">Glycosidase</keyword>
<dbReference type="Proteomes" id="UP000094819">
    <property type="component" value="Unassembled WGS sequence"/>
</dbReference>
<evidence type="ECO:0000313" key="12">
    <source>
        <dbReference type="EMBL" id="ODN95322.1"/>
    </source>
</evidence>
<dbReference type="SUPFAM" id="SSF51445">
    <property type="entry name" value="(Trans)glycosidases"/>
    <property type="match status" value="1"/>
</dbReference>
<dbReference type="InterPro" id="IPR036962">
    <property type="entry name" value="Glyco_hydro_3_N_sf"/>
</dbReference>
<gene>
    <name evidence="12" type="ORF">L198_04718</name>
</gene>
<dbReference type="Pfam" id="PF00933">
    <property type="entry name" value="Glyco_hydro_3"/>
    <property type="match status" value="1"/>
</dbReference>
<evidence type="ECO:0000259" key="11">
    <source>
        <dbReference type="Pfam" id="PF00933"/>
    </source>
</evidence>
<protein>
    <recommendedName>
        <fullName evidence="4">beta-glucosidase</fullName>
        <ecNumber evidence="4">3.2.1.21</ecNumber>
    </recommendedName>
</protein>
<sequence length="278" mass="29852">MLASPFVLLLLGTSVPLVVSNPLNVLVANGTLNNTQTSSSEAETAVTFSDRPALNISSHHTSNITYISPQVPAPLKATHANPSSKWDEAHDRARSYLSKWTVAEKVSLTTGLGWQQGRLASGVRSTDYVSAFPAGINAAATFDKDLIYSRGYAMGQEFKGKGAHVALGPMTNMGRVAAAGRNWEGFGGDPYLSGWATDATVRGLQDAGVQACVKHFVSNEQERNRTTSSSNIDDRTLREIYTHPFLRAVQAEVASVMCSYNLVNGSWACENPKTTPAM</sequence>
<proteinExistence type="inferred from homology"/>
<dbReference type="GO" id="GO:0008422">
    <property type="term" value="F:beta-glucosidase activity"/>
    <property type="evidence" value="ECO:0007669"/>
    <property type="project" value="UniProtKB-EC"/>
</dbReference>
<dbReference type="GO" id="GO:0030245">
    <property type="term" value="P:cellulose catabolic process"/>
    <property type="evidence" value="ECO:0007669"/>
    <property type="project" value="UniProtKB-KW"/>
</dbReference>
<dbReference type="EC" id="3.2.1.21" evidence="4"/>
<dbReference type="Gene3D" id="3.20.20.300">
    <property type="entry name" value="Glycoside hydrolase, family 3, N-terminal domain"/>
    <property type="match status" value="1"/>
</dbReference>
<reference evidence="12 13" key="1">
    <citation type="submission" date="2016-06" db="EMBL/GenBank/DDBJ databases">
        <title>Evolution of pathogenesis and genome organization in the Tremellales.</title>
        <authorList>
            <person name="Cuomo C."/>
            <person name="Litvintseva A."/>
            <person name="Heitman J."/>
            <person name="Chen Y."/>
            <person name="Sun S."/>
            <person name="Springer D."/>
            <person name="Dromer F."/>
            <person name="Young S."/>
            <person name="Zeng Q."/>
            <person name="Chapman S."/>
            <person name="Gujja S."/>
            <person name="Saif S."/>
            <person name="Birren B."/>
        </authorList>
    </citation>
    <scope>NUCLEOTIDE SEQUENCE [LARGE SCALE GENOMIC DNA]</scope>
    <source>
        <strain evidence="12 13">CBS 7118</strain>
    </source>
</reference>
<keyword evidence="9" id="KW-0624">Polysaccharide degradation</keyword>
<keyword evidence="5" id="KW-0378">Hydrolase</keyword>